<comment type="caution">
    <text evidence="1">The sequence shown here is derived from an EMBL/GenBank/DDBJ whole genome shotgun (WGS) entry which is preliminary data.</text>
</comment>
<proteinExistence type="predicted"/>
<evidence type="ECO:0000313" key="1">
    <source>
        <dbReference type="EMBL" id="KRZ46254.1"/>
    </source>
</evidence>
<dbReference type="EMBL" id="JYDV01000001">
    <property type="protein sequence ID" value="KRZ46254.1"/>
    <property type="molecule type" value="Genomic_DNA"/>
</dbReference>
<reference evidence="1 2" key="1">
    <citation type="submission" date="2015-01" db="EMBL/GenBank/DDBJ databases">
        <title>Evolution of Trichinella species and genotypes.</title>
        <authorList>
            <person name="Korhonen P.K."/>
            <person name="Edoardo P."/>
            <person name="Giuseppe L.R."/>
            <person name="Gasser R.B."/>
        </authorList>
    </citation>
    <scope>NUCLEOTIDE SEQUENCE [LARGE SCALE GENOMIC DNA]</scope>
    <source>
        <strain evidence="1">ISS176</strain>
    </source>
</reference>
<gene>
    <name evidence="1" type="ORF">T4C_1631</name>
</gene>
<accession>A0A0V1KGN5</accession>
<sequence length="68" mass="7466">MKSRLVADADRQLTTAVLPWITKMRKNDKANRLEDQEGVRWDRGLSLATCGWIGGLCDNGGGCGWSVS</sequence>
<dbReference type="AlphaFoldDB" id="A0A0V1KGN5"/>
<organism evidence="1 2">
    <name type="scientific">Trichinella pseudospiralis</name>
    <name type="common">Parasitic roundworm</name>
    <dbReference type="NCBI Taxonomy" id="6337"/>
    <lineage>
        <taxon>Eukaryota</taxon>
        <taxon>Metazoa</taxon>
        <taxon>Ecdysozoa</taxon>
        <taxon>Nematoda</taxon>
        <taxon>Enoplea</taxon>
        <taxon>Dorylaimia</taxon>
        <taxon>Trichinellida</taxon>
        <taxon>Trichinellidae</taxon>
        <taxon>Trichinella</taxon>
    </lineage>
</organism>
<dbReference type="Proteomes" id="UP000054826">
    <property type="component" value="Unassembled WGS sequence"/>
</dbReference>
<evidence type="ECO:0000313" key="2">
    <source>
        <dbReference type="Proteomes" id="UP000054826"/>
    </source>
</evidence>
<protein>
    <submittedName>
        <fullName evidence="1">Uncharacterized protein</fullName>
    </submittedName>
</protein>
<name>A0A0V1KGN5_TRIPS</name>